<dbReference type="PANTHER" id="PTHR45987">
    <property type="entry name" value="39S RIBOSOMAL PROTEIN L12"/>
    <property type="match status" value="1"/>
</dbReference>
<keyword evidence="2" id="KW-0689">Ribosomal protein</keyword>
<name>U5DEG8_AMBTC</name>
<evidence type="ECO:0000313" key="6">
    <source>
        <dbReference type="EMBL" id="ERN19832.1"/>
    </source>
</evidence>
<gene>
    <name evidence="6" type="ORF">AMTR_s00064p00193290</name>
</gene>
<feature type="domain" description="Large ribosomal subunit protein bL12 C-terminal" evidence="4">
    <location>
        <begin position="121"/>
        <end position="171"/>
    </location>
</feature>
<protein>
    <submittedName>
        <fullName evidence="6">Uncharacterized protein</fullName>
    </submittedName>
</protein>
<dbReference type="InterPro" id="IPR008932">
    <property type="entry name" value="Ribosomal_bL12_oligo"/>
</dbReference>
<dbReference type="GO" id="GO:0003735">
    <property type="term" value="F:structural constituent of ribosome"/>
    <property type="evidence" value="ECO:0000318"/>
    <property type="project" value="GO_Central"/>
</dbReference>
<feature type="domain" description="Large ribosomal subunit protein bL12 oligomerization" evidence="5">
    <location>
        <begin position="57"/>
        <end position="90"/>
    </location>
</feature>
<evidence type="ECO:0000259" key="5">
    <source>
        <dbReference type="Pfam" id="PF16320"/>
    </source>
</evidence>
<reference evidence="7" key="1">
    <citation type="journal article" date="2013" name="Science">
        <title>The Amborella genome and the evolution of flowering plants.</title>
        <authorList>
            <consortium name="Amborella Genome Project"/>
        </authorList>
    </citation>
    <scope>NUCLEOTIDE SEQUENCE [LARGE SCALE GENOMIC DNA]</scope>
</reference>
<dbReference type="GO" id="GO:0005840">
    <property type="term" value="C:ribosome"/>
    <property type="evidence" value="ECO:0007669"/>
    <property type="project" value="UniProtKB-KW"/>
</dbReference>
<dbReference type="STRING" id="13333.U5DEG8"/>
<dbReference type="AlphaFoldDB" id="U5DEG8"/>
<evidence type="ECO:0000256" key="2">
    <source>
        <dbReference type="ARBA" id="ARBA00022980"/>
    </source>
</evidence>
<evidence type="ECO:0000259" key="4">
    <source>
        <dbReference type="Pfam" id="PF00542"/>
    </source>
</evidence>
<dbReference type="InterPro" id="IPR014719">
    <property type="entry name" value="Ribosomal_bL12_C/ClpS-like"/>
</dbReference>
<dbReference type="GO" id="GO:0006412">
    <property type="term" value="P:translation"/>
    <property type="evidence" value="ECO:0000318"/>
    <property type="project" value="GO_Central"/>
</dbReference>
<dbReference type="Pfam" id="PF00542">
    <property type="entry name" value="Ribosomal_L12"/>
    <property type="match status" value="1"/>
</dbReference>
<accession>U5DEG8</accession>
<dbReference type="EMBL" id="KI392064">
    <property type="protein sequence ID" value="ERN19832.1"/>
    <property type="molecule type" value="Genomic_DNA"/>
</dbReference>
<dbReference type="HOGENOM" id="CLU_086499_0_0_1"/>
<dbReference type="GO" id="GO:0003729">
    <property type="term" value="F:mRNA binding"/>
    <property type="evidence" value="ECO:0000318"/>
    <property type="project" value="GO_Central"/>
</dbReference>
<proteinExistence type="inferred from homology"/>
<keyword evidence="7" id="KW-1185">Reference proteome</keyword>
<dbReference type="Gene3D" id="1.20.5.710">
    <property type="entry name" value="Single helix bin"/>
    <property type="match status" value="1"/>
</dbReference>
<keyword evidence="3" id="KW-0687">Ribonucleoprotein</keyword>
<dbReference type="Pfam" id="PF16320">
    <property type="entry name" value="Ribosomal_L12_N"/>
    <property type="match status" value="1"/>
</dbReference>
<evidence type="ECO:0000313" key="7">
    <source>
        <dbReference type="Proteomes" id="UP000017836"/>
    </source>
</evidence>
<evidence type="ECO:0000256" key="1">
    <source>
        <dbReference type="ARBA" id="ARBA00007197"/>
    </source>
</evidence>
<dbReference type="CDD" id="cd00387">
    <property type="entry name" value="Ribosomal_L7_L12"/>
    <property type="match status" value="1"/>
</dbReference>
<dbReference type="PANTHER" id="PTHR45987:SF1">
    <property type="entry name" value="50S RIBOSOMAL PROTEIN L7_L12-RELATED"/>
    <property type="match status" value="1"/>
</dbReference>
<dbReference type="SUPFAM" id="SSF54736">
    <property type="entry name" value="ClpS-like"/>
    <property type="match status" value="1"/>
</dbReference>
<organism evidence="6 7">
    <name type="scientific">Amborella trichopoda</name>
    <dbReference type="NCBI Taxonomy" id="13333"/>
    <lineage>
        <taxon>Eukaryota</taxon>
        <taxon>Viridiplantae</taxon>
        <taxon>Streptophyta</taxon>
        <taxon>Embryophyta</taxon>
        <taxon>Tracheophyta</taxon>
        <taxon>Spermatophyta</taxon>
        <taxon>Magnoliopsida</taxon>
        <taxon>Amborellales</taxon>
        <taxon>Amborellaceae</taxon>
        <taxon>Amborella</taxon>
    </lineage>
</organism>
<dbReference type="Gramene" id="ERN19832">
    <property type="protein sequence ID" value="ERN19832"/>
    <property type="gene ID" value="AMTR_s00064p00193290"/>
</dbReference>
<dbReference type="InterPro" id="IPR036235">
    <property type="entry name" value="Ribosomal_bL12_oligo_N_sf"/>
</dbReference>
<dbReference type="SUPFAM" id="SSF48300">
    <property type="entry name" value="Ribosomal protein L7/12, oligomerisation (N-terminal) domain"/>
    <property type="match status" value="1"/>
</dbReference>
<comment type="similarity">
    <text evidence="1">Belongs to the bacterial ribosomal protein bL12 family.</text>
</comment>
<evidence type="ECO:0000256" key="3">
    <source>
        <dbReference type="ARBA" id="ARBA00023274"/>
    </source>
</evidence>
<dbReference type="Proteomes" id="UP000017836">
    <property type="component" value="Unassembled WGS sequence"/>
</dbReference>
<dbReference type="InterPro" id="IPR013823">
    <property type="entry name" value="Ribosomal_bL12_C"/>
</dbReference>
<dbReference type="eggNOG" id="KOG1715">
    <property type="taxonomic scope" value="Eukaryota"/>
</dbReference>
<sequence>MHYSSAPLKEEEDEEVIIDQRWLPADYDPENFDRNEHRGRSTDRVFRLVDEISDFRLVDEISGLTLLDVSELSEVMMKKLGMKEMSVIGMMKARMGLLAMPTKGSGSAAKDEEKKPEKIVFELRLKSYEAASKIKVIKEVRSFTNLGLKEAKHLLEKIPFVIKSGVSKEEA</sequence>
<dbReference type="GO" id="GO:1990904">
    <property type="term" value="C:ribonucleoprotein complex"/>
    <property type="evidence" value="ECO:0007669"/>
    <property type="project" value="UniProtKB-KW"/>
</dbReference>
<dbReference type="Gene3D" id="3.30.1390.10">
    <property type="match status" value="1"/>
</dbReference>
<dbReference type="InterPro" id="IPR000206">
    <property type="entry name" value="Ribosomal_bL12"/>
</dbReference>